<keyword evidence="2" id="KW-1185">Reference proteome</keyword>
<dbReference type="Proteomes" id="UP001160301">
    <property type="component" value="Unassembled WGS sequence"/>
</dbReference>
<name>A0ABT6NS69_9BACT</name>
<accession>A0ABT6NS69</accession>
<dbReference type="EMBL" id="JARZHI010000013">
    <property type="protein sequence ID" value="MDI1431187.1"/>
    <property type="molecule type" value="Genomic_DNA"/>
</dbReference>
<evidence type="ECO:0000313" key="1">
    <source>
        <dbReference type="EMBL" id="MDI1431187.1"/>
    </source>
</evidence>
<dbReference type="RefSeq" id="WP_136973297.1">
    <property type="nucleotide sequence ID" value="NZ_JARZHI010000013.1"/>
</dbReference>
<evidence type="ECO:0000313" key="2">
    <source>
        <dbReference type="Proteomes" id="UP001160301"/>
    </source>
</evidence>
<sequence>MRSNTLARLAISLGTLVGCGDAEDAFLEEKEGTVEGVAVMGLVEENAIQPNAIQPNAIQPNAIQPNSMQPNAIQPNAIQPNAIQPNALTPSAFSPDTLAALQDPGETGRGSRMFLRYAVGCALDPSQSFAVTWSDLEGVGQTEIYVGQLGLAPSWATGPLDETGQRWVSACLAARTNWYGVTVLISMRASHSAIKHAGTLEKFIFPREEGAFWGNLFAPTPYLHSCVYVPNTDYARSVLRDCAAGHVGPDGIESCGIIERRGSCDAVCDPLDTNNGFRPKCVYDATVSPPRKTTEVVTVFLP</sequence>
<proteinExistence type="predicted"/>
<comment type="caution">
    <text evidence="1">The sequence shown here is derived from an EMBL/GenBank/DDBJ whole genome shotgun (WGS) entry which is preliminary data.</text>
</comment>
<reference evidence="1 2" key="1">
    <citation type="submission" date="2023-04" db="EMBL/GenBank/DDBJ databases">
        <title>The genome sequence of Polyangium sorediatum DSM14670.</title>
        <authorList>
            <person name="Zhang X."/>
        </authorList>
    </citation>
    <scope>NUCLEOTIDE SEQUENCE [LARGE SCALE GENOMIC DNA]</scope>
    <source>
        <strain evidence="1 2">DSM 14670</strain>
    </source>
</reference>
<protein>
    <submittedName>
        <fullName evidence="1">Uncharacterized protein</fullName>
    </submittedName>
</protein>
<dbReference type="PROSITE" id="PS51257">
    <property type="entry name" value="PROKAR_LIPOPROTEIN"/>
    <property type="match status" value="1"/>
</dbReference>
<gene>
    <name evidence="1" type="ORF">QHF89_16960</name>
</gene>
<organism evidence="1 2">
    <name type="scientific">Polyangium sorediatum</name>
    <dbReference type="NCBI Taxonomy" id="889274"/>
    <lineage>
        <taxon>Bacteria</taxon>
        <taxon>Pseudomonadati</taxon>
        <taxon>Myxococcota</taxon>
        <taxon>Polyangia</taxon>
        <taxon>Polyangiales</taxon>
        <taxon>Polyangiaceae</taxon>
        <taxon>Polyangium</taxon>
    </lineage>
</organism>